<proteinExistence type="predicted"/>
<gene>
    <name evidence="2" type="ORF">CBF35_14365</name>
</gene>
<organism evidence="2 3">
    <name type="scientific">Vagococcus salmoninarum</name>
    <dbReference type="NCBI Taxonomy" id="2739"/>
    <lineage>
        <taxon>Bacteria</taxon>
        <taxon>Bacillati</taxon>
        <taxon>Bacillota</taxon>
        <taxon>Bacilli</taxon>
        <taxon>Lactobacillales</taxon>
        <taxon>Enterococcaceae</taxon>
        <taxon>Vagococcus</taxon>
    </lineage>
</organism>
<comment type="caution">
    <text evidence="2">The sequence shown here is derived from an EMBL/GenBank/DDBJ whole genome shotgun (WGS) entry which is preliminary data.</text>
</comment>
<feature type="compositionally biased region" description="Basic and acidic residues" evidence="1">
    <location>
        <begin position="1"/>
        <end position="21"/>
    </location>
</feature>
<evidence type="ECO:0000313" key="3">
    <source>
        <dbReference type="Proteomes" id="UP000287239"/>
    </source>
</evidence>
<sequence>MRTEKLRRKNDQLRQKGKDPLKGWSTMVNTGLGGLNNVTGPGKGAIDITGNNNENYNIYSETQKELGAALSQKKTND</sequence>
<accession>A0A429ZCG8</accession>
<dbReference type="Proteomes" id="UP000287239">
    <property type="component" value="Unassembled WGS sequence"/>
</dbReference>
<dbReference type="AlphaFoldDB" id="A0A429ZCG8"/>
<keyword evidence="3" id="KW-1185">Reference proteome</keyword>
<dbReference type="EMBL" id="NGJU01000030">
    <property type="protein sequence ID" value="RST91397.1"/>
    <property type="molecule type" value="Genomic_DNA"/>
</dbReference>
<reference evidence="2 3" key="1">
    <citation type="submission" date="2017-05" db="EMBL/GenBank/DDBJ databases">
        <title>Vagococcus spp. assemblies.</title>
        <authorList>
            <person name="Gulvik C.A."/>
        </authorList>
    </citation>
    <scope>NUCLEOTIDE SEQUENCE [LARGE SCALE GENOMIC DNA]</scope>
    <source>
        <strain evidence="2 3">NCFB 2777</strain>
    </source>
</reference>
<dbReference type="OrthoDB" id="2186390at2"/>
<feature type="region of interest" description="Disordered" evidence="1">
    <location>
        <begin position="1"/>
        <end position="25"/>
    </location>
</feature>
<evidence type="ECO:0000313" key="2">
    <source>
        <dbReference type="EMBL" id="RST91397.1"/>
    </source>
</evidence>
<protein>
    <submittedName>
        <fullName evidence="2">Uncharacterized protein</fullName>
    </submittedName>
</protein>
<evidence type="ECO:0000256" key="1">
    <source>
        <dbReference type="SAM" id="MobiDB-lite"/>
    </source>
</evidence>
<name>A0A429ZCG8_9ENTE</name>